<protein>
    <submittedName>
        <fullName evidence="1">Uncharacterized protein</fullName>
    </submittedName>
</protein>
<proteinExistence type="predicted"/>
<dbReference type="AlphaFoldDB" id="A0A2J6RE68"/>
<gene>
    <name evidence="1" type="ORF">L207DRAFT_532400</name>
</gene>
<evidence type="ECO:0000313" key="2">
    <source>
        <dbReference type="Proteomes" id="UP000235786"/>
    </source>
</evidence>
<dbReference type="Gene3D" id="2.160.20.80">
    <property type="entry name" value="E3 ubiquitin-protein ligase SopA"/>
    <property type="match status" value="1"/>
</dbReference>
<dbReference type="EMBL" id="KZ613950">
    <property type="protein sequence ID" value="PMD36812.1"/>
    <property type="molecule type" value="Genomic_DNA"/>
</dbReference>
<accession>A0A2J6RE68</accession>
<organism evidence="1 2">
    <name type="scientific">Hyaloscypha variabilis (strain UAMH 11265 / GT02V1 / F)</name>
    <name type="common">Meliniomyces variabilis</name>
    <dbReference type="NCBI Taxonomy" id="1149755"/>
    <lineage>
        <taxon>Eukaryota</taxon>
        <taxon>Fungi</taxon>
        <taxon>Dikarya</taxon>
        <taxon>Ascomycota</taxon>
        <taxon>Pezizomycotina</taxon>
        <taxon>Leotiomycetes</taxon>
        <taxon>Helotiales</taxon>
        <taxon>Hyaloscyphaceae</taxon>
        <taxon>Hyaloscypha</taxon>
        <taxon>Hyaloscypha variabilis</taxon>
    </lineage>
</organism>
<reference evidence="1 2" key="1">
    <citation type="submission" date="2016-04" db="EMBL/GenBank/DDBJ databases">
        <title>A degradative enzymes factory behind the ericoid mycorrhizal symbiosis.</title>
        <authorList>
            <consortium name="DOE Joint Genome Institute"/>
            <person name="Martino E."/>
            <person name="Morin E."/>
            <person name="Grelet G."/>
            <person name="Kuo A."/>
            <person name="Kohler A."/>
            <person name="Daghino S."/>
            <person name="Barry K."/>
            <person name="Choi C."/>
            <person name="Cichocki N."/>
            <person name="Clum A."/>
            <person name="Copeland A."/>
            <person name="Hainaut M."/>
            <person name="Haridas S."/>
            <person name="Labutti K."/>
            <person name="Lindquist E."/>
            <person name="Lipzen A."/>
            <person name="Khouja H.-R."/>
            <person name="Murat C."/>
            <person name="Ohm R."/>
            <person name="Olson A."/>
            <person name="Spatafora J."/>
            <person name="Veneault-Fourrey C."/>
            <person name="Henrissat B."/>
            <person name="Grigoriev I."/>
            <person name="Martin F."/>
            <person name="Perotto S."/>
        </authorList>
    </citation>
    <scope>NUCLEOTIDE SEQUENCE [LARGE SCALE GENOMIC DNA]</scope>
    <source>
        <strain evidence="1 2">F</strain>
    </source>
</reference>
<evidence type="ECO:0000313" key="1">
    <source>
        <dbReference type="EMBL" id="PMD36812.1"/>
    </source>
</evidence>
<keyword evidence="2" id="KW-1185">Reference proteome</keyword>
<name>A0A2J6RE68_HYAVF</name>
<dbReference type="SUPFAM" id="SSF141571">
    <property type="entry name" value="Pentapeptide repeat-like"/>
    <property type="match status" value="1"/>
</dbReference>
<sequence length="160" mass="18368">MATFNQVQLSNSTLKSKTVHKSKLTKCTLIRITFHNSSITDSILKNCSMYDSIIHTSKLYNCKIYGTQGMLRSQPTLSKFPAEIREIIFELCLAETWTGKTPSLVIALRCQKELYSQALEVFQKMNRFFLRDANRLVLFKSMPETVLSNIRSITIANLFM</sequence>
<dbReference type="Proteomes" id="UP000235786">
    <property type="component" value="Unassembled WGS sequence"/>
</dbReference>
<dbReference type="OrthoDB" id="3561275at2759"/>